<reference evidence="1 2" key="1">
    <citation type="submission" date="2021-05" db="EMBL/GenBank/DDBJ databases">
        <title>Fusibacter ferrireducens sp. nov., an anaerobic, sulfur- and Fe-reducing bacterium isolated from the mangrove sediment.</title>
        <authorList>
            <person name="Qiu D."/>
        </authorList>
    </citation>
    <scope>NUCLEOTIDE SEQUENCE [LARGE SCALE GENOMIC DNA]</scope>
    <source>
        <strain evidence="1 2">DSM 12116</strain>
    </source>
</reference>
<comment type="caution">
    <text evidence="1">The sequence shown here is derived from an EMBL/GenBank/DDBJ whole genome shotgun (WGS) entry which is preliminary data.</text>
</comment>
<name>A0ABS5PRY1_9FIRM</name>
<organism evidence="1 2">
    <name type="scientific">Fusibacter paucivorans</name>
    <dbReference type="NCBI Taxonomy" id="76009"/>
    <lineage>
        <taxon>Bacteria</taxon>
        <taxon>Bacillati</taxon>
        <taxon>Bacillota</taxon>
        <taxon>Clostridia</taxon>
        <taxon>Eubacteriales</taxon>
        <taxon>Eubacteriales Family XII. Incertae Sedis</taxon>
        <taxon>Fusibacter</taxon>
    </lineage>
</organism>
<dbReference type="RefSeq" id="WP_213237698.1">
    <property type="nucleotide sequence ID" value="NZ_JAHBCL010000026.1"/>
</dbReference>
<keyword evidence="2" id="KW-1185">Reference proteome</keyword>
<gene>
    <name evidence="1" type="ORF">KHM83_14230</name>
</gene>
<sequence length="113" mass="13107">MKYVKVKNYIMNNGTCDYKGLNIEKFVGGGQLYRRNHVDCVIATYEDTIPSHSELEEVSEELYNSTKSEIDLENRDVKSSDEKVIDIEKKIIQSETEKIDIFEALAEIYEMMV</sequence>
<dbReference type="EMBL" id="JAHBCL010000026">
    <property type="protein sequence ID" value="MBS7527838.1"/>
    <property type="molecule type" value="Genomic_DNA"/>
</dbReference>
<evidence type="ECO:0000313" key="1">
    <source>
        <dbReference type="EMBL" id="MBS7527838.1"/>
    </source>
</evidence>
<protein>
    <submittedName>
        <fullName evidence="1">Uncharacterized protein</fullName>
    </submittedName>
</protein>
<evidence type="ECO:0000313" key="2">
    <source>
        <dbReference type="Proteomes" id="UP000746471"/>
    </source>
</evidence>
<proteinExistence type="predicted"/>
<dbReference type="Proteomes" id="UP000746471">
    <property type="component" value="Unassembled WGS sequence"/>
</dbReference>
<accession>A0ABS5PRY1</accession>